<dbReference type="PANTHER" id="PTHR10972">
    <property type="entry name" value="OXYSTEROL-BINDING PROTEIN-RELATED"/>
    <property type="match status" value="1"/>
</dbReference>
<dbReference type="FunFam" id="3.30.530.20:FF:000100">
    <property type="entry name" value="Uncharacterized protein"/>
    <property type="match status" value="1"/>
</dbReference>
<dbReference type="InterPro" id="IPR000648">
    <property type="entry name" value="Oxysterol-bd"/>
</dbReference>
<feature type="domain" description="START" evidence="4">
    <location>
        <begin position="440"/>
        <end position="541"/>
    </location>
</feature>
<keyword evidence="2" id="KW-0175">Coiled coil</keyword>
<dbReference type="InterPro" id="IPR018494">
    <property type="entry name" value="Oxysterol-bd_CS"/>
</dbReference>
<gene>
    <name evidence="5" type="ORF">PSON_ATCC_30995.1.T0530179</name>
</gene>
<dbReference type="PANTHER" id="PTHR10972:SF148">
    <property type="entry name" value="OXYSTEROL-BINDING PROTEIN 9"/>
    <property type="match status" value="1"/>
</dbReference>
<evidence type="ECO:0000256" key="2">
    <source>
        <dbReference type="SAM" id="Coils"/>
    </source>
</evidence>
<dbReference type="AlphaFoldDB" id="A0A8S1NF09"/>
<evidence type="ECO:0000313" key="6">
    <source>
        <dbReference type="Proteomes" id="UP000692954"/>
    </source>
</evidence>
<dbReference type="PROSITE" id="PS01013">
    <property type="entry name" value="OSBP"/>
    <property type="match status" value="1"/>
</dbReference>
<sequence length="1169" mass="137048">MDLDFNEAQNSFQFLLEQKKLPIKMSHKLELLLECINNSEIDTSVFHSLELEECQSLMKLNKQAQKVMFMNIIKQYAYANMIPSAIGEIKGNIDVRTKVLKSWKSKEFKIDSKQRTFEILRKKNSKNKKKPRIIDLQYYTVQPQEFKDKRYRFVLLANSDGHGYYKTLVCGSDDKVLYDKVIQALKTISQFKDNIMRGSLLLESNDYNQPRTQTSQQSFNTTRQDMRLVTQSEIIPQKQSTNIKIIKQTNEQDIRPTQPQLQQQQQYNPSQNTQQQFNTNQQSPAKQQLQPQNNQQQQLQSSPVIYNQQQQYQQQQQSQIQQQQQYYQQQQLLQQQQKIQEEQLRLQQEQLLQQQRAEQIRQQQELLNQQLLQQEQQQKVQQQTLIQQKQELKYPQVFQVLFEEGKFNSDYFTQSTKQFTQVYSKDGIQILKDSGNSLCFRSTLTIFNGDIEKVFQSLAEIDFVKKWNAVINSNETKLLNLMQSENCGIIYERHKPYGLLYLPRDFVYLRYVTYRGEDILIVDKSIENEDAPPYMKVIRGEINYQLTEIVKNDNNILVRIETEMTNGGLSSVNQDCAITQWYLSELSHIQQFLKSYSIIQETIQSPLLQILKSTQVNKSKQAIIIDQEISSLAQQQQQQQQIVQSPQQLQLYNVIKQQQQQYSIQQQQCELKQEFYQPSPVTVSYEQQFKFDQVNETRRITLDQLPIIATIPETVPVIIDNQKEINEIQQYNKDIEEADLSNYTPSDFIQQTLPELSDKEITQVKQMIKNIEQGTYDYTANCITHKYVTEPQKVKDEYITQIDKGHYFLRQDWKRDTKHGGMIFYSQKKIEAQKRVIKFMLKSIGSNLLSGKSILNISLPVEVFESRSNLERFCYSFTFAPQILEKAAKIDNIIEQMKYTIAFGCSSIIMYMSLEKPFNPILGETYQGFINGCPVYAEQVSHHPPISAFQLKGRGYDIDGHIESAASMHANSVTGKNIGFIRVTYHNTRSKQIFIQCPGVLTGTAFGTRVFNINGRSYTIDLENNLIADMAFNPGSKNVFNKKDLLQDQFIGYLYKVKPGVLNKYKKEGYAKYSGIDFDKDVEQKYFSINGIWNQMVEFDGVKLFDTFEMNPHVMVNHPCPLPSDSNFRLDILYWKLRDFNNSQRTKEMYEIKQRNDRKWREKLTGKKH</sequence>
<accession>A0A8S1NF09</accession>
<keyword evidence="6" id="KW-1185">Reference proteome</keyword>
<evidence type="ECO:0000259" key="4">
    <source>
        <dbReference type="PROSITE" id="PS50848"/>
    </source>
</evidence>
<dbReference type="EMBL" id="CAJJDN010000053">
    <property type="protein sequence ID" value="CAD8088936.1"/>
    <property type="molecule type" value="Genomic_DNA"/>
</dbReference>
<dbReference type="GO" id="GO:0032934">
    <property type="term" value="F:sterol binding"/>
    <property type="evidence" value="ECO:0007669"/>
    <property type="project" value="TreeGrafter"/>
</dbReference>
<name>A0A8S1NF09_9CILI</name>
<dbReference type="GO" id="GO:0005829">
    <property type="term" value="C:cytosol"/>
    <property type="evidence" value="ECO:0007669"/>
    <property type="project" value="TreeGrafter"/>
</dbReference>
<dbReference type="PROSITE" id="PS50848">
    <property type="entry name" value="START"/>
    <property type="match status" value="1"/>
</dbReference>
<reference evidence="5" key="1">
    <citation type="submission" date="2021-01" db="EMBL/GenBank/DDBJ databases">
        <authorList>
            <consortium name="Genoscope - CEA"/>
            <person name="William W."/>
        </authorList>
    </citation>
    <scope>NUCLEOTIDE SEQUENCE</scope>
</reference>
<proteinExistence type="inferred from homology"/>
<feature type="coiled-coil region" evidence="2">
    <location>
        <begin position="329"/>
        <end position="392"/>
    </location>
</feature>
<evidence type="ECO:0000256" key="3">
    <source>
        <dbReference type="SAM" id="MobiDB-lite"/>
    </source>
</evidence>
<dbReference type="FunFam" id="2.40.160.120:FF:000015">
    <property type="entry name" value="Oxysterol binding protein, putative"/>
    <property type="match status" value="1"/>
</dbReference>
<protein>
    <recommendedName>
        <fullName evidence="4">START domain-containing protein</fullName>
    </recommendedName>
</protein>
<feature type="compositionally biased region" description="Low complexity" evidence="3">
    <location>
        <begin position="257"/>
        <end position="301"/>
    </location>
</feature>
<dbReference type="InterPro" id="IPR002913">
    <property type="entry name" value="START_lipid-bd_dom"/>
</dbReference>
<comment type="caution">
    <text evidence="5">The sequence shown here is derived from an EMBL/GenBank/DDBJ whole genome shotgun (WGS) entry which is preliminary data.</text>
</comment>
<evidence type="ECO:0000313" key="5">
    <source>
        <dbReference type="EMBL" id="CAD8088936.1"/>
    </source>
</evidence>
<dbReference type="OrthoDB" id="14833at2759"/>
<feature type="region of interest" description="Disordered" evidence="3">
    <location>
        <begin position="254"/>
        <end position="301"/>
    </location>
</feature>
<evidence type="ECO:0000256" key="1">
    <source>
        <dbReference type="RuleBase" id="RU003844"/>
    </source>
</evidence>
<dbReference type="Pfam" id="PF01237">
    <property type="entry name" value="Oxysterol_BP"/>
    <property type="match status" value="1"/>
</dbReference>
<dbReference type="Proteomes" id="UP000692954">
    <property type="component" value="Unassembled WGS sequence"/>
</dbReference>
<comment type="similarity">
    <text evidence="1">Belongs to the OSBP family.</text>
</comment>
<organism evidence="5 6">
    <name type="scientific">Paramecium sonneborni</name>
    <dbReference type="NCBI Taxonomy" id="65129"/>
    <lineage>
        <taxon>Eukaryota</taxon>
        <taxon>Sar</taxon>
        <taxon>Alveolata</taxon>
        <taxon>Ciliophora</taxon>
        <taxon>Intramacronucleata</taxon>
        <taxon>Oligohymenophorea</taxon>
        <taxon>Peniculida</taxon>
        <taxon>Parameciidae</taxon>
        <taxon>Paramecium</taxon>
    </lineage>
</organism>
<dbReference type="GO" id="GO:0016020">
    <property type="term" value="C:membrane"/>
    <property type="evidence" value="ECO:0007669"/>
    <property type="project" value="TreeGrafter"/>
</dbReference>